<feature type="repeat" description="PPR" evidence="3">
    <location>
        <begin position="303"/>
        <end position="337"/>
    </location>
</feature>
<evidence type="ECO:0000256" key="2">
    <source>
        <dbReference type="ARBA" id="ARBA00061659"/>
    </source>
</evidence>
<dbReference type="PANTHER" id="PTHR24015:SF96">
    <property type="entry name" value="PENTATRICOPEPTIDE REPEAT-CONTAINING PROTEIN CRR2, CHLOROPLASTIC"/>
    <property type="match status" value="1"/>
</dbReference>
<evidence type="ECO:0000313" key="4">
    <source>
        <dbReference type="EMBL" id="PSS09906.1"/>
    </source>
</evidence>
<dbReference type="AlphaFoldDB" id="A0A2R6QKI3"/>
<dbReference type="OMA" id="IQHCTDH"/>
<dbReference type="FunFam" id="1.25.40.10:FF:000801">
    <property type="entry name" value="Pentatricopeptide repeat-containing protein"/>
    <property type="match status" value="1"/>
</dbReference>
<dbReference type="EMBL" id="NKQK01000015">
    <property type="protein sequence ID" value="PSS09906.1"/>
    <property type="molecule type" value="Genomic_DNA"/>
</dbReference>
<accession>A0A2R6QKI3</accession>
<dbReference type="InterPro" id="IPR046848">
    <property type="entry name" value="E_motif"/>
</dbReference>
<dbReference type="GO" id="GO:0005739">
    <property type="term" value="C:mitochondrion"/>
    <property type="evidence" value="ECO:0007669"/>
    <property type="project" value="TreeGrafter"/>
</dbReference>
<dbReference type="PANTHER" id="PTHR24015">
    <property type="entry name" value="OS07G0578800 PROTEIN-RELATED"/>
    <property type="match status" value="1"/>
</dbReference>
<feature type="repeat" description="PPR" evidence="3">
    <location>
        <begin position="470"/>
        <end position="505"/>
    </location>
</feature>
<dbReference type="NCBIfam" id="TIGR00756">
    <property type="entry name" value="PPR"/>
    <property type="match status" value="7"/>
</dbReference>
<evidence type="ECO:0000256" key="3">
    <source>
        <dbReference type="PROSITE-ProRule" id="PRU00708"/>
    </source>
</evidence>
<dbReference type="Gramene" id="PSS09906">
    <property type="protein sequence ID" value="PSS09906"/>
    <property type="gene ID" value="CEY00_Acc16885"/>
</dbReference>
<dbReference type="FunFam" id="1.25.40.10:FF:000196">
    <property type="entry name" value="Pentatricopeptide repeat-containing protein At4g14850"/>
    <property type="match status" value="1"/>
</dbReference>
<dbReference type="FunCoup" id="A0A2R6QKI3">
    <property type="interactions" value="1259"/>
</dbReference>
<comment type="similarity">
    <text evidence="2">Belongs to the PPR family. PCMP-E subfamily.</text>
</comment>
<protein>
    <submittedName>
        <fullName evidence="4">Pentatricopeptide repeat-containing protein</fullName>
    </submittedName>
</protein>
<reference evidence="5" key="2">
    <citation type="journal article" date="2018" name="BMC Genomics">
        <title>A manually annotated Actinidia chinensis var. chinensis (kiwifruit) genome highlights the challenges associated with draft genomes and gene prediction in plants.</title>
        <authorList>
            <person name="Pilkington S.M."/>
            <person name="Crowhurst R."/>
            <person name="Hilario E."/>
            <person name="Nardozza S."/>
            <person name="Fraser L."/>
            <person name="Peng Y."/>
            <person name="Gunaseelan K."/>
            <person name="Simpson R."/>
            <person name="Tahir J."/>
            <person name="Deroles S.C."/>
            <person name="Templeton K."/>
            <person name="Luo Z."/>
            <person name="Davy M."/>
            <person name="Cheng C."/>
            <person name="McNeilage M."/>
            <person name="Scaglione D."/>
            <person name="Liu Y."/>
            <person name="Zhang Q."/>
            <person name="Datson P."/>
            <person name="De Silva N."/>
            <person name="Gardiner S.E."/>
            <person name="Bassett H."/>
            <person name="Chagne D."/>
            <person name="McCallum J."/>
            <person name="Dzierzon H."/>
            <person name="Deng C."/>
            <person name="Wang Y.Y."/>
            <person name="Barron L."/>
            <person name="Manako K."/>
            <person name="Bowen J."/>
            <person name="Foster T.M."/>
            <person name="Erridge Z.A."/>
            <person name="Tiffin H."/>
            <person name="Waite C.N."/>
            <person name="Davies K.M."/>
            <person name="Grierson E.P."/>
            <person name="Laing W.A."/>
            <person name="Kirk R."/>
            <person name="Chen X."/>
            <person name="Wood M."/>
            <person name="Montefiori M."/>
            <person name="Brummell D.A."/>
            <person name="Schwinn K.E."/>
            <person name="Catanach A."/>
            <person name="Fullerton C."/>
            <person name="Li D."/>
            <person name="Meiyalaghan S."/>
            <person name="Nieuwenhuizen N."/>
            <person name="Read N."/>
            <person name="Prakash R."/>
            <person name="Hunter D."/>
            <person name="Zhang H."/>
            <person name="McKenzie M."/>
            <person name="Knabel M."/>
            <person name="Harris A."/>
            <person name="Allan A.C."/>
            <person name="Gleave A."/>
            <person name="Chen A."/>
            <person name="Janssen B.J."/>
            <person name="Plunkett B."/>
            <person name="Ampomah-Dwamena C."/>
            <person name="Voogd C."/>
            <person name="Leif D."/>
            <person name="Lafferty D."/>
            <person name="Souleyre E.J.F."/>
            <person name="Varkonyi-Gasic E."/>
            <person name="Gambi F."/>
            <person name="Hanley J."/>
            <person name="Yao J.L."/>
            <person name="Cheung J."/>
            <person name="David K.M."/>
            <person name="Warren B."/>
            <person name="Marsh K."/>
            <person name="Snowden K.C."/>
            <person name="Lin-Wang K."/>
            <person name="Brian L."/>
            <person name="Martinez-Sanchez M."/>
            <person name="Wang M."/>
            <person name="Ileperuma N."/>
            <person name="Macnee N."/>
            <person name="Campin R."/>
            <person name="McAtee P."/>
            <person name="Drummond R.S.M."/>
            <person name="Espley R.V."/>
            <person name="Ireland H.S."/>
            <person name="Wu R."/>
            <person name="Atkinson R.G."/>
            <person name="Karunairetnam S."/>
            <person name="Bulley S."/>
            <person name="Chunkath S."/>
            <person name="Hanley Z."/>
            <person name="Storey R."/>
            <person name="Thrimawithana A.H."/>
            <person name="Thomson S."/>
            <person name="David C."/>
            <person name="Testolin R."/>
            <person name="Huang H."/>
            <person name="Hellens R.P."/>
            <person name="Schaffer R.J."/>
        </authorList>
    </citation>
    <scope>NUCLEOTIDE SEQUENCE [LARGE SCALE GENOMIC DNA]</scope>
    <source>
        <strain evidence="5">cv. Red5</strain>
    </source>
</reference>
<dbReference type="Pfam" id="PF20431">
    <property type="entry name" value="E_motif"/>
    <property type="match status" value="1"/>
</dbReference>
<dbReference type="InterPro" id="IPR046960">
    <property type="entry name" value="PPR_At4g14850-like_plant"/>
</dbReference>
<comment type="caution">
    <text evidence="4">The sequence shown here is derived from an EMBL/GenBank/DDBJ whole genome shotgun (WGS) entry which is preliminary data.</text>
</comment>
<gene>
    <name evidence="4" type="ORF">CEY00_Acc16885</name>
</gene>
<dbReference type="Pfam" id="PF01535">
    <property type="entry name" value="PPR"/>
    <property type="match status" value="4"/>
</dbReference>
<dbReference type="InParanoid" id="A0A2R6QKI3"/>
<evidence type="ECO:0000256" key="1">
    <source>
        <dbReference type="ARBA" id="ARBA00022737"/>
    </source>
</evidence>
<keyword evidence="5" id="KW-1185">Reference proteome</keyword>
<dbReference type="InterPro" id="IPR011990">
    <property type="entry name" value="TPR-like_helical_dom_sf"/>
</dbReference>
<name>A0A2R6QKI3_ACTCC</name>
<dbReference type="Pfam" id="PF13041">
    <property type="entry name" value="PPR_2"/>
    <property type="match status" value="3"/>
</dbReference>
<reference evidence="4 5" key="1">
    <citation type="submission" date="2017-07" db="EMBL/GenBank/DDBJ databases">
        <title>An improved, manually edited Actinidia chinensis var. chinensis (kiwifruit) genome highlights the challenges associated with draft genomes and gene prediction in plants.</title>
        <authorList>
            <person name="Pilkington S."/>
            <person name="Crowhurst R."/>
            <person name="Hilario E."/>
            <person name="Nardozza S."/>
            <person name="Fraser L."/>
            <person name="Peng Y."/>
            <person name="Gunaseelan K."/>
            <person name="Simpson R."/>
            <person name="Tahir J."/>
            <person name="Deroles S."/>
            <person name="Templeton K."/>
            <person name="Luo Z."/>
            <person name="Davy M."/>
            <person name="Cheng C."/>
            <person name="Mcneilage M."/>
            <person name="Scaglione D."/>
            <person name="Liu Y."/>
            <person name="Zhang Q."/>
            <person name="Datson P."/>
            <person name="De Silva N."/>
            <person name="Gardiner S."/>
            <person name="Bassett H."/>
            <person name="Chagne D."/>
            <person name="Mccallum J."/>
            <person name="Dzierzon H."/>
            <person name="Deng C."/>
            <person name="Wang Y.-Y."/>
            <person name="Barron N."/>
            <person name="Manako K."/>
            <person name="Bowen J."/>
            <person name="Foster T."/>
            <person name="Erridge Z."/>
            <person name="Tiffin H."/>
            <person name="Waite C."/>
            <person name="Davies K."/>
            <person name="Grierson E."/>
            <person name="Laing W."/>
            <person name="Kirk R."/>
            <person name="Chen X."/>
            <person name="Wood M."/>
            <person name="Montefiori M."/>
            <person name="Brummell D."/>
            <person name="Schwinn K."/>
            <person name="Catanach A."/>
            <person name="Fullerton C."/>
            <person name="Li D."/>
            <person name="Meiyalaghan S."/>
            <person name="Nieuwenhuizen N."/>
            <person name="Read N."/>
            <person name="Prakash R."/>
            <person name="Hunter D."/>
            <person name="Zhang H."/>
            <person name="Mckenzie M."/>
            <person name="Knabel M."/>
            <person name="Harris A."/>
            <person name="Allan A."/>
            <person name="Chen A."/>
            <person name="Janssen B."/>
            <person name="Plunkett B."/>
            <person name="Dwamena C."/>
            <person name="Voogd C."/>
            <person name="Leif D."/>
            <person name="Lafferty D."/>
            <person name="Souleyre E."/>
            <person name="Varkonyi-Gasic E."/>
            <person name="Gambi F."/>
            <person name="Hanley J."/>
            <person name="Yao J.-L."/>
            <person name="Cheung J."/>
            <person name="David K."/>
            <person name="Warren B."/>
            <person name="Marsh K."/>
            <person name="Snowden K."/>
            <person name="Lin-Wang K."/>
            <person name="Brian L."/>
            <person name="Martinez-Sanchez M."/>
            <person name="Wang M."/>
            <person name="Ileperuma N."/>
            <person name="Macnee N."/>
            <person name="Campin R."/>
            <person name="Mcatee P."/>
            <person name="Drummond R."/>
            <person name="Espley R."/>
            <person name="Ireland H."/>
            <person name="Wu R."/>
            <person name="Atkinson R."/>
            <person name="Karunairetnam S."/>
            <person name="Bulley S."/>
            <person name="Chunkath S."/>
            <person name="Hanley Z."/>
            <person name="Storey R."/>
            <person name="Thrimawithana A."/>
            <person name="Thomson S."/>
            <person name="David C."/>
            <person name="Testolin R."/>
        </authorList>
    </citation>
    <scope>NUCLEOTIDE SEQUENCE [LARGE SCALE GENOMIC DNA]</scope>
    <source>
        <strain evidence="5">cv. Red5</strain>
        <tissue evidence="4">Young leaf</tissue>
    </source>
</reference>
<dbReference type="PROSITE" id="PS51375">
    <property type="entry name" value="PPR"/>
    <property type="match status" value="6"/>
</dbReference>
<dbReference type="Proteomes" id="UP000241394">
    <property type="component" value="Chromosome LG15"/>
</dbReference>
<evidence type="ECO:0000313" key="5">
    <source>
        <dbReference type="Proteomes" id="UP000241394"/>
    </source>
</evidence>
<feature type="repeat" description="PPR" evidence="3">
    <location>
        <begin position="435"/>
        <end position="469"/>
    </location>
</feature>
<organism evidence="4 5">
    <name type="scientific">Actinidia chinensis var. chinensis</name>
    <name type="common">Chinese soft-hair kiwi</name>
    <dbReference type="NCBI Taxonomy" id="1590841"/>
    <lineage>
        <taxon>Eukaryota</taxon>
        <taxon>Viridiplantae</taxon>
        <taxon>Streptophyta</taxon>
        <taxon>Embryophyta</taxon>
        <taxon>Tracheophyta</taxon>
        <taxon>Spermatophyta</taxon>
        <taxon>Magnoliopsida</taxon>
        <taxon>eudicotyledons</taxon>
        <taxon>Gunneridae</taxon>
        <taxon>Pentapetalae</taxon>
        <taxon>asterids</taxon>
        <taxon>Ericales</taxon>
        <taxon>Actinidiaceae</taxon>
        <taxon>Actinidia</taxon>
    </lineage>
</organism>
<dbReference type="FunFam" id="1.25.40.10:FF:000090">
    <property type="entry name" value="Pentatricopeptide repeat-containing protein, chloroplastic"/>
    <property type="match status" value="1"/>
</dbReference>
<dbReference type="Gene3D" id="1.25.40.10">
    <property type="entry name" value="Tetratricopeptide repeat domain"/>
    <property type="match status" value="5"/>
</dbReference>
<dbReference type="STRING" id="1590841.A0A2R6QKI3"/>
<feature type="repeat" description="PPR" evidence="3">
    <location>
        <begin position="201"/>
        <end position="235"/>
    </location>
</feature>
<dbReference type="FunFam" id="1.25.40.10:FF:001537">
    <property type="entry name" value="Pentatricopeptide repeat-containing protein At2g37310"/>
    <property type="match status" value="1"/>
</dbReference>
<dbReference type="GO" id="GO:0009451">
    <property type="term" value="P:RNA modification"/>
    <property type="evidence" value="ECO:0007669"/>
    <property type="project" value="InterPro"/>
</dbReference>
<feature type="repeat" description="PPR" evidence="3">
    <location>
        <begin position="572"/>
        <end position="606"/>
    </location>
</feature>
<sequence length="664" mass="74142">MRFTKSLLQQVPTLANAYSHQPTHGPHRIDFDAYGRLIQHCSDHRLLLQGKQLHARLVLSFVVLHNFLASKLITFYSKSGHLNDAHKVFDQIPHRNTFSWNALLIGYSFNNLHIDALRLFSHWLSTISMAAKPDNFTVTSVLKALSSLFPELNLAKMFHCFVIQNGFDSDIFVMNPLVTYYSKCDDICSARKLFDTMPEQDVVTWNSMIAGYSQEGYYEDCKRLYKEMLGLGDLRPNGVTVVSVLQACAQSNDLVFGIDVHQLIIANGIEMDLSLCNSLISLYAKCGSVDYARELFENMSEKDEITYGAIISGYMAHGFVDLALDLFQEMKSPGLSTWNAVISGLIQNNRHEGVLELFREMQSVNLRPNSVTLSSILPSLSHFSNLKGGKEIHAYAIRNSFDSNIYVATAIIDTYAKLGFLQGAQRVFDQSKYSSVIVWTAIISAYAAHGDANTALDLFDKMVNSGTQPDSVTFTAILAACAHSGMVDEAWENFDAMLVKYSIQPSVEHYACMVGVLSRAGKLSEAVEFISKMPIEPSAKAWGALLNGASVSGNVELGKFACDHLFEIETENTGNYIIMANLFSRAGRWEEAEKVREKMMSLGFKKIPGSSWIETSEGLQSFIVKDVSNERSEEIYGVLDGLLELMREEGYFLMDELDEESICT</sequence>
<dbReference type="SUPFAM" id="SSF48452">
    <property type="entry name" value="TPR-like"/>
    <property type="match status" value="1"/>
</dbReference>
<dbReference type="OrthoDB" id="185373at2759"/>
<dbReference type="InterPro" id="IPR002885">
    <property type="entry name" value="PPR_rpt"/>
</dbReference>
<dbReference type="GO" id="GO:0003723">
    <property type="term" value="F:RNA binding"/>
    <property type="evidence" value="ECO:0007669"/>
    <property type="project" value="InterPro"/>
</dbReference>
<keyword evidence="1" id="KW-0677">Repeat</keyword>
<feature type="repeat" description="PPR" evidence="3">
    <location>
        <begin position="272"/>
        <end position="302"/>
    </location>
</feature>
<proteinExistence type="inferred from homology"/>